<organism evidence="3 4">
    <name type="scientific">Mytilus galloprovincialis</name>
    <name type="common">Mediterranean mussel</name>
    <dbReference type="NCBI Taxonomy" id="29158"/>
    <lineage>
        <taxon>Eukaryota</taxon>
        <taxon>Metazoa</taxon>
        <taxon>Spiralia</taxon>
        <taxon>Lophotrochozoa</taxon>
        <taxon>Mollusca</taxon>
        <taxon>Bivalvia</taxon>
        <taxon>Autobranchia</taxon>
        <taxon>Pteriomorphia</taxon>
        <taxon>Mytilida</taxon>
        <taxon>Mytiloidea</taxon>
        <taxon>Mytilidae</taxon>
        <taxon>Mytilinae</taxon>
        <taxon>Mytilus</taxon>
    </lineage>
</organism>
<reference evidence="3" key="1">
    <citation type="submission" date="2018-11" db="EMBL/GenBank/DDBJ databases">
        <authorList>
            <person name="Alioto T."/>
            <person name="Alioto T."/>
        </authorList>
    </citation>
    <scope>NUCLEOTIDE SEQUENCE</scope>
</reference>
<feature type="region of interest" description="Disordered" evidence="1">
    <location>
        <begin position="324"/>
        <end position="343"/>
    </location>
</feature>
<feature type="domain" description="DUF1758" evidence="2">
    <location>
        <begin position="159"/>
        <end position="294"/>
    </location>
</feature>
<name>A0A8B6FA90_MYTGA</name>
<sequence>MTSRTILLKSLENKQDIIKLHAPEFYIINKNLDLYQNAREAIMRRYIYGDFAIIIVEPDPCLYLQLTRDHADEDSSSSNHTWSHGGTYSEVQTVTYMASSDSKYDNSMSLFSGSSHKTDITIEAVKYWKENEELEDGDLYNLSLTELKEDYQGKLLKFKGAQRSFVTEELASTLDIKTEGTEVINLSTFGNTSTKFQHLPKAIIYVEPIEGEKIPIEVLVVPTIASPITNYSANKTDCKHLEGLRLAHPITNDNNFSISLLIGADFYWDFIEDAVIRGKGPTAVKSKLGYLLSGPTSPDVNRKSGAVGMASILANQKPEEFKVESLGEVDTQHDEENMYQKTP</sequence>
<evidence type="ECO:0000313" key="3">
    <source>
        <dbReference type="EMBL" id="VDI47099.1"/>
    </source>
</evidence>
<gene>
    <name evidence="3" type="ORF">MGAL_10B008355</name>
</gene>
<dbReference type="EMBL" id="UYJE01006572">
    <property type="protein sequence ID" value="VDI47099.1"/>
    <property type="molecule type" value="Genomic_DNA"/>
</dbReference>
<keyword evidence="4" id="KW-1185">Reference proteome</keyword>
<dbReference type="Pfam" id="PF05585">
    <property type="entry name" value="DUF1758"/>
    <property type="match status" value="1"/>
</dbReference>
<comment type="caution">
    <text evidence="3">The sequence shown here is derived from an EMBL/GenBank/DDBJ whole genome shotgun (WGS) entry which is preliminary data.</text>
</comment>
<protein>
    <recommendedName>
        <fullName evidence="2">DUF1758 domain-containing protein</fullName>
    </recommendedName>
</protein>
<evidence type="ECO:0000259" key="2">
    <source>
        <dbReference type="Pfam" id="PF05585"/>
    </source>
</evidence>
<evidence type="ECO:0000313" key="4">
    <source>
        <dbReference type="Proteomes" id="UP000596742"/>
    </source>
</evidence>
<dbReference type="InterPro" id="IPR008737">
    <property type="entry name" value="DUF1758"/>
</dbReference>
<dbReference type="AlphaFoldDB" id="A0A8B6FA90"/>
<proteinExistence type="predicted"/>
<dbReference type="OrthoDB" id="6155266at2759"/>
<evidence type="ECO:0000256" key="1">
    <source>
        <dbReference type="SAM" id="MobiDB-lite"/>
    </source>
</evidence>
<accession>A0A8B6FA90</accession>
<dbReference type="Proteomes" id="UP000596742">
    <property type="component" value="Unassembled WGS sequence"/>
</dbReference>